<keyword evidence="3" id="KW-1185">Reference proteome</keyword>
<protein>
    <submittedName>
        <fullName evidence="2">Uncharacterized protein</fullName>
    </submittedName>
</protein>
<name>A0A2B4SDF3_STYPI</name>
<comment type="caution">
    <text evidence="2">The sequence shown here is derived from an EMBL/GenBank/DDBJ whole genome shotgun (WGS) entry which is preliminary data.</text>
</comment>
<organism evidence="2 3">
    <name type="scientific">Stylophora pistillata</name>
    <name type="common">Smooth cauliflower coral</name>
    <dbReference type="NCBI Taxonomy" id="50429"/>
    <lineage>
        <taxon>Eukaryota</taxon>
        <taxon>Metazoa</taxon>
        <taxon>Cnidaria</taxon>
        <taxon>Anthozoa</taxon>
        <taxon>Hexacorallia</taxon>
        <taxon>Scleractinia</taxon>
        <taxon>Astrocoeniina</taxon>
        <taxon>Pocilloporidae</taxon>
        <taxon>Stylophora</taxon>
    </lineage>
</organism>
<dbReference type="EMBL" id="LSMT01000078">
    <property type="protein sequence ID" value="PFX28704.1"/>
    <property type="molecule type" value="Genomic_DNA"/>
</dbReference>
<feature type="chain" id="PRO_5012902747" evidence="1">
    <location>
        <begin position="20"/>
        <end position="179"/>
    </location>
</feature>
<evidence type="ECO:0000256" key="1">
    <source>
        <dbReference type="SAM" id="SignalP"/>
    </source>
</evidence>
<reference evidence="3" key="1">
    <citation type="journal article" date="2017" name="bioRxiv">
        <title>Comparative analysis of the genomes of Stylophora pistillata and Acropora digitifera provides evidence for extensive differences between species of corals.</title>
        <authorList>
            <person name="Voolstra C.R."/>
            <person name="Li Y."/>
            <person name="Liew Y.J."/>
            <person name="Baumgarten S."/>
            <person name="Zoccola D."/>
            <person name="Flot J.-F."/>
            <person name="Tambutte S."/>
            <person name="Allemand D."/>
            <person name="Aranda M."/>
        </authorList>
    </citation>
    <scope>NUCLEOTIDE SEQUENCE [LARGE SCALE GENOMIC DNA]</scope>
</reference>
<feature type="signal peptide" evidence="1">
    <location>
        <begin position="1"/>
        <end position="19"/>
    </location>
</feature>
<evidence type="ECO:0000313" key="3">
    <source>
        <dbReference type="Proteomes" id="UP000225706"/>
    </source>
</evidence>
<proteinExistence type="predicted"/>
<sequence length="179" mass="20162">MNSFLALILFASFFVGLHANNLNDYLFDVEADDEIPDRHPIAQCSIDLYDCIRLGNTTKLECLKDYKTCMSALIPTAPPPFLQCKIDLWNCFKEGNKDNIECLKDYKTCISALMPTVPPFVETCFNNATQCVKDKNTLAMKLRCLKDLLLCIKNGKPEKVAFDAIEEMGQMEDSNGFPA</sequence>
<evidence type="ECO:0000313" key="2">
    <source>
        <dbReference type="EMBL" id="PFX28704.1"/>
    </source>
</evidence>
<dbReference type="AlphaFoldDB" id="A0A2B4SDF3"/>
<keyword evidence="1" id="KW-0732">Signal</keyword>
<gene>
    <name evidence="2" type="ORF">AWC38_SpisGene6572</name>
</gene>
<accession>A0A2B4SDF3</accession>
<dbReference type="OrthoDB" id="5986356at2759"/>
<dbReference type="Proteomes" id="UP000225706">
    <property type="component" value="Unassembled WGS sequence"/>
</dbReference>